<dbReference type="OrthoDB" id="5485027at2"/>
<organism evidence="3 4">
    <name type="scientific">Lujinxingia vulgaris</name>
    <dbReference type="NCBI Taxonomy" id="2600176"/>
    <lineage>
        <taxon>Bacteria</taxon>
        <taxon>Deltaproteobacteria</taxon>
        <taxon>Bradymonadales</taxon>
        <taxon>Lujinxingiaceae</taxon>
        <taxon>Lujinxingia</taxon>
    </lineage>
</organism>
<dbReference type="RefSeq" id="WP_146982668.1">
    <property type="nucleotide sequence ID" value="NZ_VOSM01000010.1"/>
</dbReference>
<feature type="compositionally biased region" description="Acidic residues" evidence="1">
    <location>
        <begin position="44"/>
        <end position="84"/>
    </location>
</feature>
<evidence type="ECO:0000256" key="2">
    <source>
        <dbReference type="SAM" id="SignalP"/>
    </source>
</evidence>
<keyword evidence="2" id="KW-0732">Signal</keyword>
<protein>
    <recommendedName>
        <fullName evidence="5">EGF-like domain-containing protein</fullName>
    </recommendedName>
</protein>
<name>A0A5C6X6C6_9DELT</name>
<evidence type="ECO:0000313" key="3">
    <source>
        <dbReference type="EMBL" id="TXD35205.1"/>
    </source>
</evidence>
<feature type="region of interest" description="Disordered" evidence="1">
    <location>
        <begin position="20"/>
        <end position="96"/>
    </location>
</feature>
<evidence type="ECO:0008006" key="5">
    <source>
        <dbReference type="Google" id="ProtNLM"/>
    </source>
</evidence>
<accession>A0A5C6X6C6</accession>
<evidence type="ECO:0000256" key="1">
    <source>
        <dbReference type="SAM" id="MobiDB-lite"/>
    </source>
</evidence>
<proteinExistence type="predicted"/>
<reference evidence="3 4" key="1">
    <citation type="submission" date="2019-08" db="EMBL/GenBank/DDBJ databases">
        <title>Bradymonadales sp. TMQ4.</title>
        <authorList>
            <person name="Liang Q."/>
        </authorList>
    </citation>
    <scope>NUCLEOTIDE SEQUENCE [LARGE SCALE GENOMIC DNA]</scope>
    <source>
        <strain evidence="3 4">TMQ4</strain>
    </source>
</reference>
<dbReference type="Proteomes" id="UP000321412">
    <property type="component" value="Unassembled WGS sequence"/>
</dbReference>
<dbReference type="EMBL" id="VOSM01000010">
    <property type="protein sequence ID" value="TXD35205.1"/>
    <property type="molecule type" value="Genomic_DNA"/>
</dbReference>
<gene>
    <name evidence="3" type="ORF">FRC98_17215</name>
</gene>
<dbReference type="PROSITE" id="PS51257">
    <property type="entry name" value="PROKAR_LIPOPROTEIN"/>
    <property type="match status" value="1"/>
</dbReference>
<evidence type="ECO:0000313" key="4">
    <source>
        <dbReference type="Proteomes" id="UP000321412"/>
    </source>
</evidence>
<comment type="caution">
    <text evidence="3">The sequence shown here is derived from an EMBL/GenBank/DDBJ whole genome shotgun (WGS) entry which is preliminary data.</text>
</comment>
<feature type="signal peptide" evidence="2">
    <location>
        <begin position="1"/>
        <end position="19"/>
    </location>
</feature>
<keyword evidence="4" id="KW-1185">Reference proteome</keyword>
<sequence>MNIRTSLSTLLIFALLAAACSDDPDTPNPQDPDTDLSDTGPDANEPDANEPDANEPDAEDTPDVDGEPDADDTPDVDDEPDAEEPPTCQEDSCTEAGRTRCEVVDDAITCLCDEGLVEVGDQCLEPFCDAQGLSEAQLLADTSNTNVYTPRAIAGLGATYAVVWSDDLGENSTNTDLYMARFDRDGQQIGDNIALTDSPFFDEIGPHALASDGEVFALARIEYSATQNKESLFLERFDAQGQSLGVSAPLVEDRAIVSPNLVATDQGWLLSWKESLVEGGDYHWTHRLAALSSTGELLAGPIDLTTYQADAAPHMIWVEDHAALVWRGYTDAAAENDATFFQRFDALAEPLDEAPIRVGESHSYSPWVMWTGDHYAIVSIHNARYFLLNTLDADGEAVLVDEDLTTTSANTYDTHAAWTGDAIALSWRDQRALILQEFDPSGAPRDEPIAFEQGFSTSVPTLANLGDFMALAWMRIDSAPNPMNAQLYMATYCAH</sequence>
<dbReference type="AlphaFoldDB" id="A0A5C6X6C6"/>
<feature type="chain" id="PRO_5022748819" description="EGF-like domain-containing protein" evidence="2">
    <location>
        <begin position="20"/>
        <end position="495"/>
    </location>
</feature>